<feature type="compositionally biased region" description="Pro residues" evidence="1">
    <location>
        <begin position="1"/>
        <end position="27"/>
    </location>
</feature>
<keyword evidence="3" id="KW-0378">Hydrolase</keyword>
<reference evidence="3 4" key="1">
    <citation type="submission" date="2023-05" db="EMBL/GenBank/DDBJ databases">
        <title>Lithophilousrod everest ZFBP1038 complete genpme.</title>
        <authorList>
            <person name="Tian M."/>
        </authorList>
    </citation>
    <scope>NUCLEOTIDE SEQUENCE [LARGE SCALE GENOMIC DNA]</scope>
    <source>
        <strain evidence="3 4">ZFBP1038</strain>
    </source>
</reference>
<evidence type="ECO:0000256" key="2">
    <source>
        <dbReference type="SAM" id="Phobius"/>
    </source>
</evidence>
<gene>
    <name evidence="3" type="ORF">LWF01_13735</name>
</gene>
<feature type="transmembrane region" description="Helical" evidence="2">
    <location>
        <begin position="275"/>
        <end position="295"/>
    </location>
</feature>
<feature type="transmembrane region" description="Helical" evidence="2">
    <location>
        <begin position="342"/>
        <end position="362"/>
    </location>
</feature>
<keyword evidence="3" id="KW-0645">Protease</keyword>
<dbReference type="Pfam" id="PF13367">
    <property type="entry name" value="PrsW-protease"/>
    <property type="match status" value="1"/>
</dbReference>
<keyword evidence="4" id="KW-1185">Reference proteome</keyword>
<feature type="compositionally biased region" description="Low complexity" evidence="1">
    <location>
        <begin position="48"/>
        <end position="62"/>
    </location>
</feature>
<accession>A0ABY8QQF5</accession>
<feature type="transmembrane region" description="Helical" evidence="2">
    <location>
        <begin position="167"/>
        <end position="188"/>
    </location>
</feature>
<organism evidence="3 4">
    <name type="scientific">Saxibacter everestensis</name>
    <dbReference type="NCBI Taxonomy" id="2909229"/>
    <lineage>
        <taxon>Bacteria</taxon>
        <taxon>Bacillati</taxon>
        <taxon>Actinomycetota</taxon>
        <taxon>Actinomycetes</taxon>
        <taxon>Micrococcales</taxon>
        <taxon>Brevibacteriaceae</taxon>
        <taxon>Saxibacter</taxon>
    </lineage>
</organism>
<protein>
    <submittedName>
        <fullName evidence="3">PrsW family glutamic-type intramembrane protease</fullName>
        <ecNumber evidence="3">3.4.-.-</ecNumber>
    </submittedName>
</protein>
<keyword evidence="2" id="KW-1133">Transmembrane helix</keyword>
<keyword evidence="2" id="KW-0812">Transmembrane</keyword>
<dbReference type="Proteomes" id="UP001209083">
    <property type="component" value="Chromosome"/>
</dbReference>
<dbReference type="RefSeq" id="WP_349637931.1">
    <property type="nucleotide sequence ID" value="NZ_CP090958.1"/>
</dbReference>
<proteinExistence type="predicted"/>
<feature type="region of interest" description="Disordered" evidence="1">
    <location>
        <begin position="1"/>
        <end position="92"/>
    </location>
</feature>
<feature type="compositionally biased region" description="Pro residues" evidence="1">
    <location>
        <begin position="36"/>
        <end position="47"/>
    </location>
</feature>
<keyword evidence="2" id="KW-0472">Membrane</keyword>
<feature type="transmembrane region" description="Helical" evidence="2">
    <location>
        <begin position="238"/>
        <end position="263"/>
    </location>
</feature>
<evidence type="ECO:0000256" key="1">
    <source>
        <dbReference type="SAM" id="MobiDB-lite"/>
    </source>
</evidence>
<feature type="transmembrane region" description="Helical" evidence="2">
    <location>
        <begin position="315"/>
        <end position="335"/>
    </location>
</feature>
<sequence>MTSNTPRPPAEQPAVAPPSYGPMPPDRLPQEFGQPPGFPQQPAPQARPAPQQFQPQQLPAQPHGVPPQQYQPQPHFRQAPQHAQPQFQQEPRQVQYSQPRLYAVPVHTQQQFRVHAPMAPQAQAVWTQPVRRTETAKVLAWIGAGLLGLGAVVISALLALALGPASFIGTMIVALVPLSLIICSVLLIDMWHPQPKLALIIAVLWGGVASVVITMVIGVARMVAVAVASGGQYAASDVYSAVIEAPMLEEFAKGLGLLILLLAGRKYFNGPLDGLVYGMLVGAGFAFTENILYFSDSLAQGGVGGLFINAILRGGFGLFGHAMYTSMTGIFLGIAARKTGPLGAIGFFFLGLIPAMLLHALWNGIATFAQDEMAMLLLYCLILFPIFVAWVSVIIVLMRSESKLTRVRLGEYANVGWLTHQEVDMLGTWAGRSQGKKWADRYPGGKQVMKKFIHTAAELAFVRQRLLGGRAKQTVQIEERRLLDQLSADRQQLFARVNAGYLVRV</sequence>
<feature type="transmembrane region" description="Helical" evidence="2">
    <location>
        <begin position="138"/>
        <end position="161"/>
    </location>
</feature>
<name>A0ABY8QQF5_9MICO</name>
<dbReference type="GO" id="GO:0008233">
    <property type="term" value="F:peptidase activity"/>
    <property type="evidence" value="ECO:0007669"/>
    <property type="project" value="UniProtKB-KW"/>
</dbReference>
<evidence type="ECO:0000313" key="3">
    <source>
        <dbReference type="EMBL" id="WGW11148.1"/>
    </source>
</evidence>
<feature type="transmembrane region" description="Helical" evidence="2">
    <location>
        <begin position="197"/>
        <end position="218"/>
    </location>
</feature>
<dbReference type="EMBL" id="CP090958">
    <property type="protein sequence ID" value="WGW11148.1"/>
    <property type="molecule type" value="Genomic_DNA"/>
</dbReference>
<dbReference type="InterPro" id="IPR026898">
    <property type="entry name" value="PrsW"/>
</dbReference>
<evidence type="ECO:0000313" key="4">
    <source>
        <dbReference type="Proteomes" id="UP001209083"/>
    </source>
</evidence>
<dbReference type="PANTHER" id="PTHR36844">
    <property type="entry name" value="PROTEASE PRSW"/>
    <property type="match status" value="1"/>
</dbReference>
<dbReference type="EC" id="3.4.-.-" evidence="3"/>
<dbReference type="PANTHER" id="PTHR36844:SF1">
    <property type="entry name" value="PROTEASE PRSW"/>
    <property type="match status" value="1"/>
</dbReference>
<dbReference type="GO" id="GO:0006508">
    <property type="term" value="P:proteolysis"/>
    <property type="evidence" value="ECO:0007669"/>
    <property type="project" value="UniProtKB-KW"/>
</dbReference>
<feature type="compositionally biased region" description="Low complexity" evidence="1">
    <location>
        <begin position="71"/>
        <end position="92"/>
    </location>
</feature>
<feature type="transmembrane region" description="Helical" evidence="2">
    <location>
        <begin position="374"/>
        <end position="398"/>
    </location>
</feature>